<evidence type="ECO:0000313" key="3">
    <source>
        <dbReference type="Proteomes" id="UP000279562"/>
    </source>
</evidence>
<dbReference type="InterPro" id="IPR029045">
    <property type="entry name" value="ClpP/crotonase-like_dom_sf"/>
</dbReference>
<dbReference type="AlphaFoldDB" id="A0A3P2ABE1"/>
<proteinExistence type="predicted"/>
<comment type="caution">
    <text evidence="2">The sequence shown here is derived from an EMBL/GenBank/DDBJ whole genome shotgun (WGS) entry which is preliminary data.</text>
</comment>
<dbReference type="CDD" id="cd07563">
    <property type="entry name" value="Peptidase_S41_IRBP"/>
    <property type="match status" value="1"/>
</dbReference>
<keyword evidence="3" id="KW-1185">Reference proteome</keyword>
<dbReference type="InterPro" id="IPR028204">
    <property type="entry name" value="Tricorn_C1"/>
</dbReference>
<dbReference type="SUPFAM" id="SSF52096">
    <property type="entry name" value="ClpP/crotonase"/>
    <property type="match status" value="1"/>
</dbReference>
<name>A0A3P2ABE1_9BACE</name>
<dbReference type="PANTHER" id="PTHR11261">
    <property type="entry name" value="INTERPHOTORECEPTOR RETINOID-BINDING PROTEIN"/>
    <property type="match status" value="1"/>
</dbReference>
<dbReference type="EMBL" id="RQYF01000006">
    <property type="protein sequence ID" value="RRD92849.1"/>
    <property type="molecule type" value="Genomic_DNA"/>
</dbReference>
<organism evidence="2 3">
    <name type="scientific">Prevotella heparinolytica</name>
    <dbReference type="NCBI Taxonomy" id="28113"/>
    <lineage>
        <taxon>Bacteria</taxon>
        <taxon>Pseudomonadati</taxon>
        <taxon>Bacteroidota</taxon>
        <taxon>Bacteroidia</taxon>
        <taxon>Bacteroidales</taxon>
        <taxon>Bacteroidaceae</taxon>
        <taxon>Bacteroides</taxon>
    </lineage>
</organism>
<dbReference type="GO" id="GO:0006508">
    <property type="term" value="P:proteolysis"/>
    <property type="evidence" value="ECO:0007669"/>
    <property type="project" value="InterPro"/>
</dbReference>
<dbReference type="Gene3D" id="3.90.226.10">
    <property type="entry name" value="2-enoyl-CoA Hydratase, Chain A, domain 1"/>
    <property type="match status" value="1"/>
</dbReference>
<dbReference type="RefSeq" id="WP_125238421.1">
    <property type="nucleotide sequence ID" value="NZ_JBGZHA010000249.1"/>
</dbReference>
<dbReference type="GO" id="GO:0008236">
    <property type="term" value="F:serine-type peptidase activity"/>
    <property type="evidence" value="ECO:0007669"/>
    <property type="project" value="InterPro"/>
</dbReference>
<dbReference type="InterPro" id="IPR005151">
    <property type="entry name" value="Tail-specific_protease"/>
</dbReference>
<dbReference type="PANTHER" id="PTHR11261:SF3">
    <property type="entry name" value="RETINOL-BINDING PROTEIN 3"/>
    <property type="match status" value="1"/>
</dbReference>
<reference evidence="2 3" key="1">
    <citation type="submission" date="2018-11" db="EMBL/GenBank/DDBJ databases">
        <title>Genomes From Bacteria Associated with the Canine Oral Cavity: a Test Case for Automated Genome-Based Taxonomic Assignment.</title>
        <authorList>
            <person name="Coil D.A."/>
            <person name="Jospin G."/>
            <person name="Darling A.E."/>
            <person name="Wallis C."/>
            <person name="Davis I.J."/>
            <person name="Harris S."/>
            <person name="Eisen J.A."/>
            <person name="Holcombe L.J."/>
            <person name="O'Flynn C."/>
        </authorList>
    </citation>
    <scope>NUCLEOTIDE SEQUENCE [LARGE SCALE GENOMIC DNA]</scope>
    <source>
        <strain evidence="2 3">OH1047_COT-310</strain>
    </source>
</reference>
<accession>A0A3P2ABE1</accession>
<dbReference type="Proteomes" id="UP000279562">
    <property type="component" value="Unassembled WGS sequence"/>
</dbReference>
<protein>
    <submittedName>
        <fullName evidence="2">Peptidase S41</fullName>
    </submittedName>
</protein>
<gene>
    <name evidence="2" type="ORF">EII33_02470</name>
</gene>
<evidence type="ECO:0000259" key="1">
    <source>
        <dbReference type="SMART" id="SM00245"/>
    </source>
</evidence>
<sequence>MRKRRSCLSGIWGILLVLLPLLHGCMREEEYSNTPQGNFEALWQIIDERYCFFDYKQIDWNDIRDKYQALITPNMGNEALFEVLGNMLAELKDGHVNLYSSSDMARYWNWYLDYPRNFNESLIEKYLGRDYRIAGGAKYTILEDNIGYIYYGDFSSSIGNGNLSEILSYLSLCNGLIIDVRNNGGGNLTNATRMAQRFTNEKVLTGYIVHKTGKGHNDFSEPTPIYIEPSNSIRWQKKVVLLINRHCYSATNDFVNAMRYFPNVTLIGDKTGGGSGLPFSSELPNGWGVRFSASPHLDAGKQQIEFGIDPDKKVDMSKEDEANGIDTIIEEARKNLKIGALK</sequence>
<feature type="domain" description="Tail specific protease" evidence="1">
    <location>
        <begin position="120"/>
        <end position="315"/>
    </location>
</feature>
<dbReference type="Gene3D" id="3.30.750.44">
    <property type="match status" value="1"/>
</dbReference>
<dbReference type="Pfam" id="PF03572">
    <property type="entry name" value="Peptidase_S41"/>
    <property type="match status" value="1"/>
</dbReference>
<dbReference type="Pfam" id="PF14684">
    <property type="entry name" value="Tricorn_C1"/>
    <property type="match status" value="1"/>
</dbReference>
<dbReference type="SMART" id="SM00245">
    <property type="entry name" value="TSPc"/>
    <property type="match status" value="1"/>
</dbReference>
<evidence type="ECO:0000313" key="2">
    <source>
        <dbReference type="EMBL" id="RRD92849.1"/>
    </source>
</evidence>